<keyword evidence="9" id="KW-1185">Reference proteome</keyword>
<comment type="pathway">
    <text evidence="2 7">Carbohydrate metabolism; pentose and glucuronate interconversion.</text>
</comment>
<evidence type="ECO:0000256" key="2">
    <source>
        <dbReference type="ARBA" id="ARBA00004892"/>
    </source>
</evidence>
<dbReference type="Gene3D" id="3.20.20.140">
    <property type="entry name" value="Metal-dependent hydrolases"/>
    <property type="match status" value="1"/>
</dbReference>
<evidence type="ECO:0000313" key="9">
    <source>
        <dbReference type="Proteomes" id="UP000190328"/>
    </source>
</evidence>
<dbReference type="STRING" id="263852.SAMN02745116_00337"/>
<evidence type="ECO:0000256" key="1">
    <source>
        <dbReference type="ARBA" id="ARBA00001165"/>
    </source>
</evidence>
<dbReference type="AlphaFoldDB" id="A0A1T4KR43"/>
<dbReference type="GO" id="GO:0042840">
    <property type="term" value="P:D-glucuronate catabolic process"/>
    <property type="evidence" value="ECO:0007669"/>
    <property type="project" value="TreeGrafter"/>
</dbReference>
<evidence type="ECO:0000256" key="4">
    <source>
        <dbReference type="ARBA" id="ARBA00012546"/>
    </source>
</evidence>
<keyword evidence="6 7" id="KW-0413">Isomerase</keyword>
<organism evidence="8 9">
    <name type="scientific">Pilibacter termitis</name>
    <dbReference type="NCBI Taxonomy" id="263852"/>
    <lineage>
        <taxon>Bacteria</taxon>
        <taxon>Bacillati</taxon>
        <taxon>Bacillota</taxon>
        <taxon>Bacilli</taxon>
        <taxon>Lactobacillales</taxon>
        <taxon>Enterococcaceae</taxon>
        <taxon>Pilibacter</taxon>
    </lineage>
</organism>
<dbReference type="PANTHER" id="PTHR30068:SF4">
    <property type="entry name" value="URONATE ISOMERASE"/>
    <property type="match status" value="1"/>
</dbReference>
<evidence type="ECO:0000256" key="5">
    <source>
        <dbReference type="ARBA" id="ARBA00020555"/>
    </source>
</evidence>
<name>A0A1T4KR43_9ENTE</name>
<protein>
    <recommendedName>
        <fullName evidence="5 7">Uronate isomerase</fullName>
        <ecNumber evidence="4 7">5.3.1.12</ecNumber>
    </recommendedName>
    <alternativeName>
        <fullName evidence="7">Glucuronate isomerase</fullName>
    </alternativeName>
    <alternativeName>
        <fullName evidence="7">Uronic isomerase</fullName>
    </alternativeName>
</protein>
<dbReference type="HAMAP" id="MF_00675">
    <property type="entry name" value="UxaC"/>
    <property type="match status" value="1"/>
</dbReference>
<accession>A0A1T4KR43</accession>
<evidence type="ECO:0000256" key="7">
    <source>
        <dbReference type="HAMAP-Rule" id="MF_00675"/>
    </source>
</evidence>
<dbReference type="InterPro" id="IPR032466">
    <property type="entry name" value="Metal_Hydrolase"/>
</dbReference>
<dbReference type="GO" id="GO:0008880">
    <property type="term" value="F:glucuronate isomerase activity"/>
    <property type="evidence" value="ECO:0007669"/>
    <property type="project" value="UniProtKB-UniRule"/>
</dbReference>
<dbReference type="EMBL" id="FUXI01000003">
    <property type="protein sequence ID" value="SJZ44807.1"/>
    <property type="molecule type" value="Genomic_DNA"/>
</dbReference>
<dbReference type="Proteomes" id="UP000190328">
    <property type="component" value="Unassembled WGS sequence"/>
</dbReference>
<dbReference type="NCBIfam" id="NF002794">
    <property type="entry name" value="PRK02925.1"/>
    <property type="match status" value="1"/>
</dbReference>
<dbReference type="RefSeq" id="WP_078806300.1">
    <property type="nucleotide sequence ID" value="NZ_FUXI01000003.1"/>
</dbReference>
<dbReference type="UniPathway" id="UPA00246"/>
<sequence length="470" mass="54683">MFLNEDFLLDNESGKKLFHEVAKNIPIIDYHCHLSPKEMVENKPYRNLTHIWLGGDHYKWRLMRANGVNERYITGEAEDFEKFRYFVRSLQKAAGNPIYEWTHLELKRFFGIHEVLSEENIKEIWEKCNEMLAKDEFRPRSLVVKSRVKVVCTTDDPIDNLADHVRLKELEKNFQVLPTFRPDKAFQLQKETFSDYIDKLSAITEKEIQSFDDVVNALEKRLLFFKKNGCKLSDHGFGAIPQLKRSWSSVELDVVLNKALLKKELLAEEVEAYHFSLFQRLMALYSKHNIVMQWHFNSPRDFNQEMYQKLGADTGYDAIGDASEITQSMGKMLDIAAQNGGLPTSIWYSLNPNDWLSILTVMGCFQNGNGYQKQHLGSGWWFNDTYSGMRRQMTELAEQSLFGNFVGMLTDSRSFLSYPRHEYFRRVLCGLVGEWVESGRLPYSVAEQSVRAISFQNANKLFFRGSIADD</sequence>
<dbReference type="PANTHER" id="PTHR30068">
    <property type="entry name" value="URONATE ISOMERASE"/>
    <property type="match status" value="1"/>
</dbReference>
<reference evidence="8 9" key="1">
    <citation type="submission" date="2017-02" db="EMBL/GenBank/DDBJ databases">
        <authorList>
            <person name="Peterson S.W."/>
        </authorList>
    </citation>
    <scope>NUCLEOTIDE SEQUENCE [LARGE SCALE GENOMIC DNA]</scope>
    <source>
        <strain evidence="8 9">ATCC BAA-1030</strain>
    </source>
</reference>
<comment type="catalytic activity">
    <reaction evidence="7">
        <text>aldehydo-D-galacturonate = keto-D-tagaturonate</text>
        <dbReference type="Rhea" id="RHEA:27702"/>
        <dbReference type="ChEBI" id="CHEBI:12952"/>
        <dbReference type="ChEBI" id="CHEBI:17886"/>
    </reaction>
</comment>
<dbReference type="InterPro" id="IPR003766">
    <property type="entry name" value="Uronate_isomerase"/>
</dbReference>
<dbReference type="Gene3D" id="1.10.2020.10">
    <property type="entry name" value="uronate isomerase, domain 2, chain A"/>
    <property type="match status" value="1"/>
</dbReference>
<dbReference type="GO" id="GO:0019698">
    <property type="term" value="P:D-galacturonate catabolic process"/>
    <property type="evidence" value="ECO:0007669"/>
    <property type="project" value="TreeGrafter"/>
</dbReference>
<dbReference type="Pfam" id="PF02614">
    <property type="entry name" value="UxaC"/>
    <property type="match status" value="1"/>
</dbReference>
<evidence type="ECO:0000313" key="8">
    <source>
        <dbReference type="EMBL" id="SJZ44807.1"/>
    </source>
</evidence>
<comment type="catalytic activity">
    <reaction evidence="1 7">
        <text>D-glucuronate = D-fructuronate</text>
        <dbReference type="Rhea" id="RHEA:13049"/>
        <dbReference type="ChEBI" id="CHEBI:58720"/>
        <dbReference type="ChEBI" id="CHEBI:59863"/>
        <dbReference type="EC" id="5.3.1.12"/>
    </reaction>
</comment>
<dbReference type="SUPFAM" id="SSF51556">
    <property type="entry name" value="Metallo-dependent hydrolases"/>
    <property type="match status" value="1"/>
</dbReference>
<evidence type="ECO:0000256" key="3">
    <source>
        <dbReference type="ARBA" id="ARBA00008397"/>
    </source>
</evidence>
<proteinExistence type="inferred from homology"/>
<dbReference type="OrthoDB" id="9766564at2"/>
<evidence type="ECO:0000256" key="6">
    <source>
        <dbReference type="ARBA" id="ARBA00023235"/>
    </source>
</evidence>
<dbReference type="EC" id="5.3.1.12" evidence="4 7"/>
<comment type="similarity">
    <text evidence="3 7">Belongs to the metallo-dependent hydrolases superfamily. Uronate isomerase family.</text>
</comment>
<gene>
    <name evidence="7" type="primary">uxaC</name>
    <name evidence="8" type="ORF">SAMN02745116_00337</name>
</gene>